<feature type="signal peptide" evidence="3">
    <location>
        <begin position="1"/>
        <end position="24"/>
    </location>
</feature>
<dbReference type="AlphaFoldDB" id="A0A9N8HKZ9"/>
<feature type="coiled-coil region" evidence="1">
    <location>
        <begin position="47"/>
        <end position="74"/>
    </location>
</feature>
<feature type="chain" id="PRO_5040226034" evidence="3">
    <location>
        <begin position="25"/>
        <end position="752"/>
    </location>
</feature>
<evidence type="ECO:0000256" key="3">
    <source>
        <dbReference type="SAM" id="SignalP"/>
    </source>
</evidence>
<feature type="compositionally biased region" description="Low complexity" evidence="2">
    <location>
        <begin position="24"/>
        <end position="35"/>
    </location>
</feature>
<accession>A0A9N8HKZ9</accession>
<dbReference type="Proteomes" id="UP001153069">
    <property type="component" value="Unassembled WGS sequence"/>
</dbReference>
<protein>
    <submittedName>
        <fullName evidence="4">Uncharacterized protein</fullName>
    </submittedName>
</protein>
<evidence type="ECO:0000313" key="4">
    <source>
        <dbReference type="EMBL" id="CAB9514363.1"/>
    </source>
</evidence>
<feature type="region of interest" description="Disordered" evidence="2">
    <location>
        <begin position="326"/>
        <end position="376"/>
    </location>
</feature>
<sequence length="752" mass="80257">MRSMAARQAIGFLLAALLPSLATAQPKQQQQEPSQGTTAGGGDPYLIEEQEQLILQQQQQTQNQQQQAQNQQDTFDPCIPCDGPIDQSLSFDGTSCNEWLRYAVQVPANTEECALERVLGWKFCGCPAPGVTKKCDFCNDKASIQKEKTLPFSSITCEAFADIPALDGDATCQLTDDFASYCGCSTSIPQCTLCDDGAPPQNLNAPLYLGMTCSDIHDLYLVSSTLRCGEVAADYPFDLKAYCGCNNAVKPNHGCGFCPYGGTLNEYTKRLASDETSTCGDWATLAEYANEGESSCAVFQYVGLECCDGMQLPDFFTNYFDEEDAAGTSGTTPASDPTRVNSSTSQQATGGNAAQTGTTDGTTPTLNLADGPDLEGTTAVVTRNPVAPNVPFVLDISTAGNINEAVRMCFKEHTTPLVAVNTLQLGAESPDNANATSSLQQGELGDLFQPARVSRNPMNLSETGTQQASNPTNKNVEDAIKAGEKVQSKWKQLYQELDHVALPEAFGEKIPGEYATNTFLPGLSGCLESAINKFTTCYLCENGQRPLQSEKMISIVGLYCDEYDEWRAEATAEDCKSFDTSWLPFDMASFCGCPGVPDLAVFSVPEGDTATASRQDKCSFCPEGQVLILEPWKHDIKDKALLQAGGYVVGSTCAEWSQMADYVTTPEACSFVQTIAVSGCCEFIGESILDKTTPSPTPNNNAPSVLSPTTAPTTQLSANETVSPVAAPTASNGAVMQSAFAIAVSILSLVLS</sequence>
<feature type="region of interest" description="Disordered" evidence="2">
    <location>
        <begin position="24"/>
        <end position="43"/>
    </location>
</feature>
<evidence type="ECO:0000313" key="5">
    <source>
        <dbReference type="Proteomes" id="UP001153069"/>
    </source>
</evidence>
<evidence type="ECO:0000256" key="1">
    <source>
        <dbReference type="SAM" id="Coils"/>
    </source>
</evidence>
<evidence type="ECO:0000256" key="2">
    <source>
        <dbReference type="SAM" id="MobiDB-lite"/>
    </source>
</evidence>
<gene>
    <name evidence="4" type="ORF">SEMRO_649_G181210.1</name>
</gene>
<keyword evidence="3" id="KW-0732">Signal</keyword>
<feature type="region of interest" description="Disordered" evidence="2">
    <location>
        <begin position="692"/>
        <end position="712"/>
    </location>
</feature>
<name>A0A9N8HKZ9_9STRA</name>
<feature type="compositionally biased region" description="Low complexity" evidence="2">
    <location>
        <begin position="692"/>
        <end position="701"/>
    </location>
</feature>
<organism evidence="4 5">
    <name type="scientific">Seminavis robusta</name>
    <dbReference type="NCBI Taxonomy" id="568900"/>
    <lineage>
        <taxon>Eukaryota</taxon>
        <taxon>Sar</taxon>
        <taxon>Stramenopiles</taxon>
        <taxon>Ochrophyta</taxon>
        <taxon>Bacillariophyta</taxon>
        <taxon>Bacillariophyceae</taxon>
        <taxon>Bacillariophycidae</taxon>
        <taxon>Naviculales</taxon>
        <taxon>Naviculaceae</taxon>
        <taxon>Seminavis</taxon>
    </lineage>
</organism>
<dbReference type="EMBL" id="CAICTM010000648">
    <property type="protein sequence ID" value="CAB9514363.1"/>
    <property type="molecule type" value="Genomic_DNA"/>
</dbReference>
<reference evidence="4" key="1">
    <citation type="submission" date="2020-06" db="EMBL/GenBank/DDBJ databases">
        <authorList>
            <consortium name="Plant Systems Biology data submission"/>
        </authorList>
    </citation>
    <scope>NUCLEOTIDE SEQUENCE</scope>
    <source>
        <strain evidence="4">D6</strain>
    </source>
</reference>
<feature type="compositionally biased region" description="Polar residues" evidence="2">
    <location>
        <begin position="702"/>
        <end position="712"/>
    </location>
</feature>
<feature type="compositionally biased region" description="Polar residues" evidence="2">
    <location>
        <begin position="328"/>
        <end position="343"/>
    </location>
</feature>
<keyword evidence="5" id="KW-1185">Reference proteome</keyword>
<proteinExistence type="predicted"/>
<feature type="compositionally biased region" description="Low complexity" evidence="2">
    <location>
        <begin position="344"/>
        <end position="365"/>
    </location>
</feature>
<comment type="caution">
    <text evidence="4">The sequence shown here is derived from an EMBL/GenBank/DDBJ whole genome shotgun (WGS) entry which is preliminary data.</text>
</comment>
<keyword evidence="1" id="KW-0175">Coiled coil</keyword>